<dbReference type="AlphaFoldDB" id="A0A2J6TN42"/>
<keyword evidence="4" id="KW-1185">Reference proteome</keyword>
<dbReference type="GeneID" id="36582167"/>
<keyword evidence="1" id="KW-0472">Membrane</keyword>
<proteinExistence type="predicted"/>
<dbReference type="Proteomes" id="UP000235371">
    <property type="component" value="Unassembled WGS sequence"/>
</dbReference>
<name>A0A2J6TN42_9HELO</name>
<accession>A0A2J6TN42</accession>
<evidence type="ECO:0000313" key="3">
    <source>
        <dbReference type="EMBL" id="PMD64443.1"/>
    </source>
</evidence>
<feature type="transmembrane region" description="Helical" evidence="1">
    <location>
        <begin position="232"/>
        <end position="250"/>
    </location>
</feature>
<reference evidence="3 4" key="1">
    <citation type="submission" date="2016-04" db="EMBL/GenBank/DDBJ databases">
        <title>A degradative enzymes factory behind the ericoid mycorrhizal symbiosis.</title>
        <authorList>
            <consortium name="DOE Joint Genome Institute"/>
            <person name="Martino E."/>
            <person name="Morin E."/>
            <person name="Grelet G."/>
            <person name="Kuo A."/>
            <person name="Kohler A."/>
            <person name="Daghino S."/>
            <person name="Barry K."/>
            <person name="Choi C."/>
            <person name="Cichocki N."/>
            <person name="Clum A."/>
            <person name="Copeland A."/>
            <person name="Hainaut M."/>
            <person name="Haridas S."/>
            <person name="Labutti K."/>
            <person name="Lindquist E."/>
            <person name="Lipzen A."/>
            <person name="Khouja H.-R."/>
            <person name="Murat C."/>
            <person name="Ohm R."/>
            <person name="Olson A."/>
            <person name="Spatafora J."/>
            <person name="Veneault-Fourrey C."/>
            <person name="Henrissat B."/>
            <person name="Grigoriev I."/>
            <person name="Martin F."/>
            <person name="Perotto S."/>
        </authorList>
    </citation>
    <scope>NUCLEOTIDE SEQUENCE [LARGE SCALE GENOMIC DNA]</scope>
    <source>
        <strain evidence="3 4">E</strain>
    </source>
</reference>
<evidence type="ECO:0000256" key="1">
    <source>
        <dbReference type="SAM" id="Phobius"/>
    </source>
</evidence>
<dbReference type="PANTHER" id="PTHR34502:SF5">
    <property type="entry name" value="DUF6594 DOMAIN-CONTAINING PROTEIN"/>
    <property type="match status" value="1"/>
</dbReference>
<dbReference type="STRING" id="1095630.A0A2J6TN42"/>
<gene>
    <name evidence="3" type="ORF">K444DRAFT_520979</name>
</gene>
<dbReference type="OrthoDB" id="5342093at2759"/>
<dbReference type="InParanoid" id="A0A2J6TN42"/>
<dbReference type="InterPro" id="IPR046529">
    <property type="entry name" value="DUF6594"/>
</dbReference>
<dbReference type="RefSeq" id="XP_024741347.1">
    <property type="nucleotide sequence ID" value="XM_024874087.1"/>
</dbReference>
<organism evidence="3 4">
    <name type="scientific">Hyaloscypha bicolor E</name>
    <dbReference type="NCBI Taxonomy" id="1095630"/>
    <lineage>
        <taxon>Eukaryota</taxon>
        <taxon>Fungi</taxon>
        <taxon>Dikarya</taxon>
        <taxon>Ascomycota</taxon>
        <taxon>Pezizomycotina</taxon>
        <taxon>Leotiomycetes</taxon>
        <taxon>Helotiales</taxon>
        <taxon>Hyaloscyphaceae</taxon>
        <taxon>Hyaloscypha</taxon>
        <taxon>Hyaloscypha bicolor</taxon>
    </lineage>
</organism>
<feature type="transmembrane region" description="Helical" evidence="1">
    <location>
        <begin position="257"/>
        <end position="277"/>
    </location>
</feature>
<evidence type="ECO:0000259" key="2">
    <source>
        <dbReference type="Pfam" id="PF20237"/>
    </source>
</evidence>
<dbReference type="Pfam" id="PF20237">
    <property type="entry name" value="DUF6594"/>
    <property type="match status" value="1"/>
</dbReference>
<evidence type="ECO:0000313" key="4">
    <source>
        <dbReference type="Proteomes" id="UP000235371"/>
    </source>
</evidence>
<dbReference type="PANTHER" id="PTHR34502">
    <property type="entry name" value="DUF6594 DOMAIN-CONTAINING PROTEIN-RELATED"/>
    <property type="match status" value="1"/>
</dbReference>
<feature type="transmembrane region" description="Helical" evidence="1">
    <location>
        <begin position="205"/>
        <end position="226"/>
    </location>
</feature>
<keyword evidence="1" id="KW-1133">Transmembrane helix</keyword>
<protein>
    <recommendedName>
        <fullName evidence="2">DUF6594 domain-containing protein</fullName>
    </recommendedName>
</protein>
<sequence>MEGYEKIAGIMAQHHDLAILRRFNTLNVKDLLYRQAELVHLESELHCIAEDDQGIPDRAFYARDWWSLAESEDDNEKRQWSKMLQIQEKLKAYNDRLLQQVQLSRLEGPKTYDLDFLRDWLERPKMGNFPLRGLDQHAWSKENETDLVAIRRRENGEPFSRWLINTVVPYFHNRIGKRLKKPHPEEPESEITEYSDHRLLTIADILGTIISCLLPVMSFVILYFVTDTIARLGITVAFTVLFSVALMLVTQARRIEIFAATSAFAGIQVVFISGNVGGVL</sequence>
<feature type="domain" description="DUF6594" evidence="2">
    <location>
        <begin position="4"/>
        <end position="269"/>
    </location>
</feature>
<dbReference type="EMBL" id="KZ613754">
    <property type="protein sequence ID" value="PMD64443.1"/>
    <property type="molecule type" value="Genomic_DNA"/>
</dbReference>
<keyword evidence="1" id="KW-0812">Transmembrane</keyword>